<name>A0A8S5V7C0_9CAUD</name>
<sequence length="51" mass="5585">MKDIVILIVVLLVILWGTLMFNQRGCTEIAMLGVIVSIGLAVCLGIELDRK</sequence>
<keyword evidence="1" id="KW-0812">Transmembrane</keyword>
<accession>A0A8S5V7C0</accession>
<dbReference type="EMBL" id="BK016212">
    <property type="protein sequence ID" value="DAG02657.1"/>
    <property type="molecule type" value="Genomic_DNA"/>
</dbReference>
<keyword evidence="1" id="KW-0472">Membrane</keyword>
<reference evidence="2" key="1">
    <citation type="journal article" date="2021" name="Proc. Natl. Acad. Sci. U.S.A.">
        <title>A Catalog of Tens of Thousands of Viruses from Human Metagenomes Reveals Hidden Associations with Chronic Diseases.</title>
        <authorList>
            <person name="Tisza M.J."/>
            <person name="Buck C.B."/>
        </authorList>
    </citation>
    <scope>NUCLEOTIDE SEQUENCE</scope>
    <source>
        <strain evidence="2">CtUXy6</strain>
    </source>
</reference>
<organism evidence="2">
    <name type="scientific">CrAss-like virus sp. ctUXy6</name>
    <dbReference type="NCBI Taxonomy" id="2825835"/>
    <lineage>
        <taxon>Viruses</taxon>
        <taxon>Duplodnaviria</taxon>
        <taxon>Heunggongvirae</taxon>
        <taxon>Uroviricota</taxon>
        <taxon>Caudoviricetes</taxon>
        <taxon>Crassvirales</taxon>
    </lineage>
</organism>
<protein>
    <submittedName>
        <fullName evidence="2">Uncharacterized protein</fullName>
    </submittedName>
</protein>
<proteinExistence type="predicted"/>
<evidence type="ECO:0000256" key="1">
    <source>
        <dbReference type="SAM" id="Phobius"/>
    </source>
</evidence>
<feature type="transmembrane region" description="Helical" evidence="1">
    <location>
        <begin position="30"/>
        <end position="48"/>
    </location>
</feature>
<evidence type="ECO:0000313" key="2">
    <source>
        <dbReference type="EMBL" id="DAG02657.1"/>
    </source>
</evidence>
<keyword evidence="1" id="KW-1133">Transmembrane helix</keyword>